<dbReference type="EMBL" id="VGIY01000050">
    <property type="protein sequence ID" value="MBM3316868.1"/>
    <property type="molecule type" value="Genomic_DNA"/>
</dbReference>
<evidence type="ECO:0000313" key="3">
    <source>
        <dbReference type="EMBL" id="MBM3316868.1"/>
    </source>
</evidence>
<feature type="domain" description="Metalloprotease TldD/E C-terminal" evidence="2">
    <location>
        <begin position="310"/>
        <end position="556"/>
    </location>
</feature>
<dbReference type="PANTHER" id="PTHR30624">
    <property type="entry name" value="UNCHARACTERIZED PROTEIN TLDD AND PMBA"/>
    <property type="match status" value="1"/>
</dbReference>
<dbReference type="SUPFAM" id="SSF111283">
    <property type="entry name" value="Putative modulator of DNA gyrase, PmbA/TldD"/>
    <property type="match status" value="2"/>
</dbReference>
<comment type="caution">
    <text evidence="3">The sequence shown here is derived from an EMBL/GenBank/DDBJ whole genome shotgun (WGS) entry which is preliminary data.</text>
</comment>
<reference evidence="3" key="1">
    <citation type="submission" date="2019-03" db="EMBL/GenBank/DDBJ databases">
        <title>Lake Tanganyika Metagenome-Assembled Genomes (MAGs).</title>
        <authorList>
            <person name="Tran P."/>
        </authorList>
    </citation>
    <scope>NUCLEOTIDE SEQUENCE</scope>
    <source>
        <strain evidence="3">M_DeepCast_400m_m2_100</strain>
    </source>
</reference>
<name>A0A937X6Q1_UNCEI</name>
<dbReference type="InterPro" id="IPR036059">
    <property type="entry name" value="TldD/PmbA_sf"/>
</dbReference>
<comment type="similarity">
    <text evidence="1">Belongs to the peptidase U62 family.</text>
</comment>
<evidence type="ECO:0000259" key="2">
    <source>
        <dbReference type="Pfam" id="PF19289"/>
    </source>
</evidence>
<gene>
    <name evidence="3" type="ORF">FJY75_03350</name>
</gene>
<accession>A0A937X6Q1</accession>
<dbReference type="Proteomes" id="UP000748308">
    <property type="component" value="Unassembled WGS sequence"/>
</dbReference>
<sequence length="1146" mass="126686">MMRSLVRLLPPISGILLAVAGLCAAIVPCAAAETLRTPPDLLSVMGAELERSLESFSGAPGAPLYFLQYAVTETHETMLGASDGGLKAPQTTRRRYLDVDLRVGDMHLDNTHEIRGAGWDDSYNRRLIDFPVEDDPAAVRAVLWNETEYRYRRAQERYTRVLANRQVKVEETDLSDDFTPGEPIRDRETFRPTLIDRSYWQGVLSRVGGVLADQDFVIESSATLSLRDRATYMVNSEGSRLEHGQRYLRVGLSVRGLAADGMELDRYAAFDARAPEGLPDEATLLADARRLVGELRALIDAPVVEPYIGPAILRAQACGVFFHEIFGHRIEGHRQKSESEGQTFTKKVSQPILPDFISVYDDPTLERFGAIDLRGHYRYDDEGTPAQRVTVVDRGVLREFLTTRSPIEGFPRSNGHARREHGYAPVSRQGNLIVASERSVPYERLREMLIEECRRQGKPYGLVFESISGGFTMTGRGGPQAFKVLPLYVLRVYTDERPDEVVRGVDIVGTPLTSFNKILMAADDDDVFNGTCGAESGGVPVSAVSPSLLVSEIEVEKRHKSQEKPPILPAVRGLVEPSPGGVAGGGQGSGDPVFRAMEDELDRSLRELVLPDMPRPYFLAYRLQDTETATVSLRYGALVRADTSRSRALAVEVRTGEPAFDNSGFVGSWRDLYDRRRELPDENDYAGLRHRLWLQTDEAYKQALEKLSGKRAYLETRPAQDTIPDFAPAAPWVHAEAPQSLRLDPAAWGQRLREVADVLRECPGLQDWNVTLVARAQNQRYLNSEGSRHLKAARHDQVQIAVTGQAADGQRLTAARQFMVAGGDPLPPVETLRAEARALAEALQAMLRAPALEDYAGPVLFDGDAAAQFIAQLFANQITPPRRPIVTDDWLRQRLGPEPKLAGRLQRRVLPPEITISDDPLRAEWQGRRLAGAMAVDDEGVRGEPIRLVEAGRLLTLPMTRQPTKRIAGSNGRARALPNAWTLPTISNLFVETSDPRPDMLAELRRLAREAGAEYGLWITLLDDPRVTRDGNRLLRFAADEGAGERGLLTAPVVAYKVYAGDDRVEPARGLVFDEVSVRTLRDVAALGADTRVTNLFLATGMLDFAHPATIATPAILVEEMELKAATAREPLPVGRNPIFAGRAHP</sequence>
<evidence type="ECO:0000256" key="1">
    <source>
        <dbReference type="ARBA" id="ARBA00005836"/>
    </source>
</evidence>
<organism evidence="3 4">
    <name type="scientific">Eiseniibacteriota bacterium</name>
    <dbReference type="NCBI Taxonomy" id="2212470"/>
    <lineage>
        <taxon>Bacteria</taxon>
        <taxon>Candidatus Eiseniibacteriota</taxon>
    </lineage>
</organism>
<dbReference type="InterPro" id="IPR045569">
    <property type="entry name" value="Metalloprtase-TldD/E_C"/>
</dbReference>
<dbReference type="GO" id="GO:0006508">
    <property type="term" value="P:proteolysis"/>
    <property type="evidence" value="ECO:0007669"/>
    <property type="project" value="InterPro"/>
</dbReference>
<evidence type="ECO:0000313" key="4">
    <source>
        <dbReference type="Proteomes" id="UP000748308"/>
    </source>
</evidence>
<dbReference type="Pfam" id="PF19289">
    <property type="entry name" value="PmbA_TldD_3rd"/>
    <property type="match status" value="2"/>
</dbReference>
<proteinExistence type="inferred from homology"/>
<dbReference type="AlphaFoldDB" id="A0A937X6Q1"/>
<dbReference type="GO" id="GO:0005829">
    <property type="term" value="C:cytosol"/>
    <property type="evidence" value="ECO:0007669"/>
    <property type="project" value="TreeGrafter"/>
</dbReference>
<protein>
    <recommendedName>
        <fullName evidence="2">Metalloprotease TldD/E C-terminal domain-containing protein</fullName>
    </recommendedName>
</protein>
<dbReference type="GO" id="GO:0008237">
    <property type="term" value="F:metallopeptidase activity"/>
    <property type="evidence" value="ECO:0007669"/>
    <property type="project" value="InterPro"/>
</dbReference>
<feature type="domain" description="Metalloprotease TldD/E C-terminal" evidence="2">
    <location>
        <begin position="901"/>
        <end position="1005"/>
    </location>
</feature>
<dbReference type="PANTHER" id="PTHR30624:SF4">
    <property type="entry name" value="METALLOPROTEASE TLDD"/>
    <property type="match status" value="1"/>
</dbReference>
<dbReference type="InterPro" id="IPR051463">
    <property type="entry name" value="Peptidase_U62_metallo"/>
</dbReference>